<dbReference type="RefSeq" id="WP_417922464.1">
    <property type="nucleotide sequence ID" value="NZ_JBHSFS010000002.1"/>
</dbReference>
<dbReference type="EMBL" id="JBHSFS010000002">
    <property type="protein sequence ID" value="MFC4512545.1"/>
    <property type="molecule type" value="Genomic_DNA"/>
</dbReference>
<evidence type="ECO:0000313" key="2">
    <source>
        <dbReference type="Proteomes" id="UP001595990"/>
    </source>
</evidence>
<gene>
    <name evidence="1" type="ORF">ACFPEN_06315</name>
</gene>
<name>A0ABV9BET3_9ACTN</name>
<reference evidence="2" key="1">
    <citation type="journal article" date="2019" name="Int. J. Syst. Evol. Microbiol.">
        <title>The Global Catalogue of Microorganisms (GCM) 10K type strain sequencing project: providing services to taxonomists for standard genome sequencing and annotation.</title>
        <authorList>
            <consortium name="The Broad Institute Genomics Platform"/>
            <consortium name="The Broad Institute Genome Sequencing Center for Infectious Disease"/>
            <person name="Wu L."/>
            <person name="Ma J."/>
        </authorList>
    </citation>
    <scope>NUCLEOTIDE SEQUENCE [LARGE SCALE GENOMIC DNA]</scope>
    <source>
        <strain evidence="2">CECT 8064</strain>
    </source>
</reference>
<protein>
    <submittedName>
        <fullName evidence="1">Terminase</fullName>
    </submittedName>
</protein>
<dbReference type="Proteomes" id="UP001595990">
    <property type="component" value="Unassembled WGS sequence"/>
</dbReference>
<comment type="caution">
    <text evidence="1">The sequence shown here is derived from an EMBL/GenBank/DDBJ whole genome shotgun (WGS) entry which is preliminary data.</text>
</comment>
<proteinExistence type="predicted"/>
<accession>A0ABV9BET3</accession>
<keyword evidence="2" id="KW-1185">Reference proteome</keyword>
<sequence>MPWRGPQYAGEVPTLGWQVLGWMIDMLAAPDRAEYEPFTPTQEQADFILGFYELDPATGKRRYRRGLLSRPRGWGKSPLLAAISCAEALGPVVPDGWDADGEPVGMPWERVRTPLVQIAAVSEDQTKNTWTPLLEMLRLGPVMDAYPGLEPLDSFVNLPRGRMEQVTSSATSRKGNKGVFAVLDQTEEWTVSNGGRRLAQVLRSNATKIGGTTLESPNAFIPGMGSVAEESAAFAQAVVDGRTRGDGLLWDHREAPAETDLTDRESLVAGLRYAYGDSSDHPDGCVLHDPPCPPGWSPIDHIAASFWDTSNDPQVQRSDFLNQITHASDSWITQPEWAGVAAADKVVAEDEEIVLGFDGSRRRSHGVTDATALVGCRVRDGHLFLLGCWEQPDGLFGRDWQVPTVEVLAAVEEAFRRYRVVGMYADPAKWESHVATWEAKHGRRLKVKATMQHPIEWWMTGGRASLIVRALEKFRSSVVDGELTHDGSSVLTRHVLNSRRRESRSGIQIAKEHPESPRKIDAAVAAVLAWQCRVDALAKGLGKKKAARSGRVVVLR</sequence>
<organism evidence="1 2">
    <name type="scientific">Streptomyces ehimensis</name>
    <dbReference type="NCBI Taxonomy" id="68195"/>
    <lineage>
        <taxon>Bacteria</taxon>
        <taxon>Bacillati</taxon>
        <taxon>Actinomycetota</taxon>
        <taxon>Actinomycetes</taxon>
        <taxon>Kitasatosporales</taxon>
        <taxon>Streptomycetaceae</taxon>
        <taxon>Streptomyces</taxon>
    </lineage>
</organism>
<evidence type="ECO:0000313" key="1">
    <source>
        <dbReference type="EMBL" id="MFC4512545.1"/>
    </source>
</evidence>